<keyword evidence="2" id="KW-1185">Reference proteome</keyword>
<reference evidence="1 2" key="1">
    <citation type="submission" date="2014-03" db="EMBL/GenBank/DDBJ databases">
        <title>Bradyrhizobium valentinum sp. nov., isolated from effective nodules of Lupinus mariae-josephae, a lupine endemic of basic-lime soils in Eastern Spain.</title>
        <authorList>
            <person name="Duran D."/>
            <person name="Rey L."/>
            <person name="Navarro A."/>
            <person name="Busquets A."/>
            <person name="Imperial J."/>
            <person name="Ruiz-Argueso T."/>
        </authorList>
    </citation>
    <scope>NUCLEOTIDE SEQUENCE [LARGE SCALE GENOMIC DNA]</scope>
    <source>
        <strain evidence="1 2">PAC68</strain>
    </source>
</reference>
<proteinExistence type="predicted"/>
<name>A0A0R3LFD6_9BRAD</name>
<protein>
    <recommendedName>
        <fullName evidence="3">DUF4238 domain-containing protein</fullName>
    </recommendedName>
</protein>
<gene>
    <name evidence="1" type="ORF">CQ12_32730</name>
</gene>
<dbReference type="AlphaFoldDB" id="A0A0R3LFD6"/>
<dbReference type="InterPro" id="IPR025332">
    <property type="entry name" value="DUF4238"/>
</dbReference>
<sequence length="326" mass="37673">MQPECYQWHNRLPESASHCRPIVTKQQKKKRNHWVPQSYLRYFAADDDRRKIWMLKRDSNDEPELKPIKKVATEFYLYAPHGPNGRDYSFEDKLASLEQMFGEPFWDSLATSYVDLCDKSVRKGLSLLVAVMHLRNPQQLQQTRALYKQMVEFYSRLPELPDAVEIGGKTYEVNKDSWPSYRDASDDDIKRMWLDNVGSAAWLAKMLMDMRWAILLSEEPVFITTDNPVITVHPSLQFKGIKNPETSVMFPLSPTRLLHIDNRMDEPDGQYYPLKTNPGAMNGLLWRYAINAMYSSRHPDHVCAEICADAEAQGFTSSGAESPTSR</sequence>
<evidence type="ECO:0008006" key="3">
    <source>
        <dbReference type="Google" id="ProtNLM"/>
    </source>
</evidence>
<dbReference type="Pfam" id="PF14022">
    <property type="entry name" value="DUF4238"/>
    <property type="match status" value="1"/>
</dbReference>
<evidence type="ECO:0000313" key="2">
    <source>
        <dbReference type="Proteomes" id="UP000050863"/>
    </source>
</evidence>
<accession>A0A0R3LFD6</accession>
<dbReference type="EMBL" id="LLXZ01000139">
    <property type="protein sequence ID" value="KRR03923.1"/>
    <property type="molecule type" value="Genomic_DNA"/>
</dbReference>
<organism evidence="1 2">
    <name type="scientific">Bradyrhizobium jicamae</name>
    <dbReference type="NCBI Taxonomy" id="280332"/>
    <lineage>
        <taxon>Bacteria</taxon>
        <taxon>Pseudomonadati</taxon>
        <taxon>Pseudomonadota</taxon>
        <taxon>Alphaproteobacteria</taxon>
        <taxon>Hyphomicrobiales</taxon>
        <taxon>Nitrobacteraceae</taxon>
        <taxon>Bradyrhizobium</taxon>
    </lineage>
</organism>
<dbReference type="Proteomes" id="UP000050863">
    <property type="component" value="Unassembled WGS sequence"/>
</dbReference>
<comment type="caution">
    <text evidence="1">The sequence shown here is derived from an EMBL/GenBank/DDBJ whole genome shotgun (WGS) entry which is preliminary data.</text>
</comment>
<evidence type="ECO:0000313" key="1">
    <source>
        <dbReference type="EMBL" id="KRR03923.1"/>
    </source>
</evidence>